<gene>
    <name evidence="6" type="ORF">JCM19235_3689</name>
</gene>
<dbReference type="PRINTS" id="PR00039">
    <property type="entry name" value="HTHLYSR"/>
</dbReference>
<dbReference type="Proteomes" id="UP000029228">
    <property type="component" value="Unassembled WGS sequence"/>
</dbReference>
<keyword evidence="7" id="KW-1185">Reference proteome</keyword>
<dbReference type="Pfam" id="PF03466">
    <property type="entry name" value="LysR_substrate"/>
    <property type="match status" value="1"/>
</dbReference>
<dbReference type="PANTHER" id="PTHR30118">
    <property type="entry name" value="HTH-TYPE TRANSCRIPTIONAL REGULATOR LEUO-RELATED"/>
    <property type="match status" value="1"/>
</dbReference>
<dbReference type="AlphaFoldDB" id="A0A090SMR5"/>
<evidence type="ECO:0000313" key="6">
    <source>
        <dbReference type="EMBL" id="GAL20687.1"/>
    </source>
</evidence>
<keyword evidence="4" id="KW-0804">Transcription</keyword>
<dbReference type="RefSeq" id="WP_042474946.1">
    <property type="nucleotide sequence ID" value="NZ_JBHOHJ010000001.1"/>
</dbReference>
<dbReference type="GO" id="GO:0003677">
    <property type="term" value="F:DNA binding"/>
    <property type="evidence" value="ECO:0007669"/>
    <property type="project" value="UniProtKB-KW"/>
</dbReference>
<proteinExistence type="inferred from homology"/>
<protein>
    <submittedName>
        <fullName evidence="6">Transcriptional regulator LysR family</fullName>
    </submittedName>
</protein>
<dbReference type="OrthoDB" id="6621790at2"/>
<reference evidence="6 7" key="1">
    <citation type="submission" date="2014-09" db="EMBL/GenBank/DDBJ databases">
        <title>Vibrio maritimus JCM 19235. (C45) whole genome shotgun sequence.</title>
        <authorList>
            <person name="Sawabe T."/>
            <person name="Meirelles P."/>
            <person name="Nakanishi M."/>
            <person name="Sayaka M."/>
            <person name="Hattori M."/>
            <person name="Ohkuma M."/>
        </authorList>
    </citation>
    <scope>NUCLEOTIDE SEQUENCE [LARGE SCALE GENOMIC DNA]</scope>
    <source>
        <strain evidence="7">JCM19235</strain>
    </source>
</reference>
<dbReference type="GO" id="GO:0003700">
    <property type="term" value="F:DNA-binding transcription factor activity"/>
    <property type="evidence" value="ECO:0007669"/>
    <property type="project" value="InterPro"/>
</dbReference>
<dbReference type="InterPro" id="IPR000847">
    <property type="entry name" value="LysR_HTH_N"/>
</dbReference>
<dbReference type="PANTHER" id="PTHR30118:SF6">
    <property type="entry name" value="HTH-TYPE TRANSCRIPTIONAL REGULATOR LEUO"/>
    <property type="match status" value="1"/>
</dbReference>
<dbReference type="InterPro" id="IPR050389">
    <property type="entry name" value="LysR-type_TF"/>
</dbReference>
<dbReference type="InterPro" id="IPR005119">
    <property type="entry name" value="LysR_subst-bd"/>
</dbReference>
<dbReference type="Gene3D" id="1.10.10.10">
    <property type="entry name" value="Winged helix-like DNA-binding domain superfamily/Winged helix DNA-binding domain"/>
    <property type="match status" value="1"/>
</dbReference>
<dbReference type="CDD" id="cd08466">
    <property type="entry name" value="PBP2_LeuO"/>
    <property type="match status" value="1"/>
</dbReference>
<name>A0A090SMR5_9VIBR</name>
<evidence type="ECO:0000256" key="3">
    <source>
        <dbReference type="ARBA" id="ARBA00023125"/>
    </source>
</evidence>
<dbReference type="SUPFAM" id="SSF53850">
    <property type="entry name" value="Periplasmic binding protein-like II"/>
    <property type="match status" value="1"/>
</dbReference>
<sequence length="299" mass="33743">MTLSDFDLNLMRVFLTVYRCQSITVAAEVLNLTQPGVSGALKRLQNQLGQKLFVRDGRGIAPTHLAHEMARQIEPALEAIENTLTDAQEFTVEGKRRFVVYTTEPVMLKLVPKIEADKSLGNCEIVLCPTTVSEAELLEKLNLRQADLAIEFSESSTSSHFTQPFFSDQICVIASKNHPRIQGNISTQDYYQEKHITLKLRREEIFLVDYFTEEHIQPRKVAAECESLLALMALVASSESIGMTSVSMATQFAEQFGLQILEAPFNSLPVDYVLMGHKREQNSKANIWLREKLLSYVLD</sequence>
<comment type="caution">
    <text evidence="6">The sequence shown here is derived from an EMBL/GenBank/DDBJ whole genome shotgun (WGS) entry which is preliminary data.</text>
</comment>
<dbReference type="PROSITE" id="PS50931">
    <property type="entry name" value="HTH_LYSR"/>
    <property type="match status" value="1"/>
</dbReference>
<keyword evidence="2" id="KW-0805">Transcription regulation</keyword>
<dbReference type="STRING" id="990268.JCM19235_3689"/>
<comment type="similarity">
    <text evidence="1">Belongs to the LysR transcriptional regulatory family.</text>
</comment>
<evidence type="ECO:0000259" key="5">
    <source>
        <dbReference type="PROSITE" id="PS50931"/>
    </source>
</evidence>
<evidence type="ECO:0000313" key="7">
    <source>
        <dbReference type="Proteomes" id="UP000029228"/>
    </source>
</evidence>
<dbReference type="InterPro" id="IPR036390">
    <property type="entry name" value="WH_DNA-bd_sf"/>
</dbReference>
<evidence type="ECO:0000256" key="2">
    <source>
        <dbReference type="ARBA" id="ARBA00023015"/>
    </source>
</evidence>
<dbReference type="Pfam" id="PF00126">
    <property type="entry name" value="HTH_1"/>
    <property type="match status" value="1"/>
</dbReference>
<dbReference type="InterPro" id="IPR036388">
    <property type="entry name" value="WH-like_DNA-bd_sf"/>
</dbReference>
<keyword evidence="3" id="KW-0238">DNA-binding</keyword>
<dbReference type="Gene3D" id="3.40.190.10">
    <property type="entry name" value="Periplasmic binding protein-like II"/>
    <property type="match status" value="2"/>
</dbReference>
<dbReference type="EMBL" id="BBMR01000006">
    <property type="protein sequence ID" value="GAL20687.1"/>
    <property type="molecule type" value="Genomic_DNA"/>
</dbReference>
<evidence type="ECO:0000256" key="1">
    <source>
        <dbReference type="ARBA" id="ARBA00009437"/>
    </source>
</evidence>
<accession>A0A090SMR5</accession>
<feature type="domain" description="HTH lysR-type" evidence="5">
    <location>
        <begin position="6"/>
        <end position="63"/>
    </location>
</feature>
<organism evidence="6 7">
    <name type="scientific">Vibrio maritimus</name>
    <dbReference type="NCBI Taxonomy" id="990268"/>
    <lineage>
        <taxon>Bacteria</taxon>
        <taxon>Pseudomonadati</taxon>
        <taxon>Pseudomonadota</taxon>
        <taxon>Gammaproteobacteria</taxon>
        <taxon>Vibrionales</taxon>
        <taxon>Vibrionaceae</taxon>
        <taxon>Vibrio</taxon>
    </lineage>
</organism>
<evidence type="ECO:0000256" key="4">
    <source>
        <dbReference type="ARBA" id="ARBA00023163"/>
    </source>
</evidence>
<dbReference type="SUPFAM" id="SSF46785">
    <property type="entry name" value="Winged helix' DNA-binding domain"/>
    <property type="match status" value="1"/>
</dbReference>